<protein>
    <submittedName>
        <fullName evidence="1">Starch-binding associating with outer membrane</fullName>
    </submittedName>
</protein>
<evidence type="ECO:0000313" key="2">
    <source>
        <dbReference type="Proteomes" id="UP000242818"/>
    </source>
</evidence>
<dbReference type="Gene3D" id="1.25.40.390">
    <property type="match status" value="1"/>
</dbReference>
<dbReference type="AlphaFoldDB" id="A0A1C4DXM7"/>
<evidence type="ECO:0000313" key="1">
    <source>
        <dbReference type="EMBL" id="SCC36117.1"/>
    </source>
</evidence>
<gene>
    <name evidence="1" type="ORF">GA0116948_106181</name>
</gene>
<dbReference type="EMBL" id="FMAR01000006">
    <property type="protein sequence ID" value="SCC36117.1"/>
    <property type="molecule type" value="Genomic_DNA"/>
</dbReference>
<dbReference type="InterPro" id="IPR041662">
    <property type="entry name" value="SusD-like_2"/>
</dbReference>
<dbReference type="STRING" id="1335309.GA0116948_106181"/>
<accession>A0A1C4DXM7</accession>
<dbReference type="SUPFAM" id="SSF48452">
    <property type="entry name" value="TPR-like"/>
    <property type="match status" value="1"/>
</dbReference>
<dbReference type="InterPro" id="IPR011990">
    <property type="entry name" value="TPR-like_helical_dom_sf"/>
</dbReference>
<name>A0A1C4DXM7_9BACT</name>
<reference evidence="1 2" key="1">
    <citation type="submission" date="2016-08" db="EMBL/GenBank/DDBJ databases">
        <authorList>
            <person name="Seilhamer J.J."/>
        </authorList>
    </citation>
    <scope>NUCLEOTIDE SEQUENCE [LARGE SCALE GENOMIC DNA]</scope>
    <source>
        <strain evidence="1 2">A37T2</strain>
    </source>
</reference>
<sequence>MNRYIKNIGLAAGISSLVFITGCKKFLDVNDNPNGANTVQESLLLSYAELNGAYNITGGYPARTCAFWTQQIAYNAEGPDWDSYQVLPTDVNNTWQYDLYPGILKNLKLLETEAQEKSHFHYLAIAKILLAYNLAVTTDLWGNIPYSDAFKGIAHPNPSYDTQEQIYTTIGTLLDDGIANAAQPVSGTEPADDDFLYNGDMDQWTKFAYLLKARYALRLSYAPGKDPKVQAQAALDALTHSFTAASDAAAFPFSDAAGSQSPWYQLLVNWGSILTSSTFIDRLKASSDPRLPLVAKPLKDSSYVGRVIGSASSLANTVSELGDALTTGGSPVYFATYDEALFIKAEATYLIDGFAAAQPILKDAVTEDMIRLGLSATNPKIAVYLNANTNLTAANAYETIMNEKYISNYLSLESFNDWRRTGFPKLNLVMNPYNNLTAIPRRWYYASSEVQTNPQPGQDVKLTDRLWWDTK</sequence>
<dbReference type="Pfam" id="PF12771">
    <property type="entry name" value="SusD-like_2"/>
    <property type="match status" value="1"/>
</dbReference>
<dbReference type="Proteomes" id="UP000242818">
    <property type="component" value="Unassembled WGS sequence"/>
</dbReference>
<organism evidence="1 2">
    <name type="scientific">Chitinophaga costaii</name>
    <dbReference type="NCBI Taxonomy" id="1335309"/>
    <lineage>
        <taxon>Bacteria</taxon>
        <taxon>Pseudomonadati</taxon>
        <taxon>Bacteroidota</taxon>
        <taxon>Chitinophagia</taxon>
        <taxon>Chitinophagales</taxon>
        <taxon>Chitinophagaceae</taxon>
        <taxon>Chitinophaga</taxon>
    </lineage>
</organism>
<proteinExistence type="predicted"/>
<keyword evidence="2" id="KW-1185">Reference proteome</keyword>
<dbReference type="PROSITE" id="PS51257">
    <property type="entry name" value="PROKAR_LIPOPROTEIN"/>
    <property type="match status" value="1"/>
</dbReference>